<dbReference type="RefSeq" id="WP_145283212.1">
    <property type="nucleotide sequence ID" value="NZ_CP036291.1"/>
</dbReference>
<keyword evidence="3" id="KW-1185">Reference proteome</keyword>
<feature type="signal peptide" evidence="1">
    <location>
        <begin position="1"/>
        <end position="23"/>
    </location>
</feature>
<dbReference type="Proteomes" id="UP000317429">
    <property type="component" value="Chromosome"/>
</dbReference>
<dbReference type="KEGG" id="pnd:Pla175_17420"/>
<gene>
    <name evidence="2" type="ORF">Pla175_17420</name>
</gene>
<evidence type="ECO:0000313" key="3">
    <source>
        <dbReference type="Proteomes" id="UP000317429"/>
    </source>
</evidence>
<dbReference type="OrthoDB" id="572651at2"/>
<name>A0A518DA52_9BACT</name>
<feature type="chain" id="PRO_5022193115" description="PEP-CTERM protein-sorting domain-containing protein" evidence="1">
    <location>
        <begin position="24"/>
        <end position="216"/>
    </location>
</feature>
<proteinExistence type="predicted"/>
<protein>
    <recommendedName>
        <fullName evidence="4">PEP-CTERM protein-sorting domain-containing protein</fullName>
    </recommendedName>
</protein>
<reference evidence="2 3" key="1">
    <citation type="submission" date="2019-02" db="EMBL/GenBank/DDBJ databases">
        <title>Deep-cultivation of Planctomycetes and their phenomic and genomic characterization uncovers novel biology.</title>
        <authorList>
            <person name="Wiegand S."/>
            <person name="Jogler M."/>
            <person name="Boedeker C."/>
            <person name="Pinto D."/>
            <person name="Vollmers J."/>
            <person name="Rivas-Marin E."/>
            <person name="Kohn T."/>
            <person name="Peeters S.H."/>
            <person name="Heuer A."/>
            <person name="Rast P."/>
            <person name="Oberbeckmann S."/>
            <person name="Bunk B."/>
            <person name="Jeske O."/>
            <person name="Meyerdierks A."/>
            <person name="Storesund J.E."/>
            <person name="Kallscheuer N."/>
            <person name="Luecker S."/>
            <person name="Lage O.M."/>
            <person name="Pohl T."/>
            <person name="Merkel B.J."/>
            <person name="Hornburger P."/>
            <person name="Mueller R.-W."/>
            <person name="Bruemmer F."/>
            <person name="Labrenz M."/>
            <person name="Spormann A.M."/>
            <person name="Op den Camp H."/>
            <person name="Overmann J."/>
            <person name="Amann R."/>
            <person name="Jetten M.S.M."/>
            <person name="Mascher T."/>
            <person name="Medema M.H."/>
            <person name="Devos D.P."/>
            <person name="Kaster A.-K."/>
            <person name="Ovreas L."/>
            <person name="Rohde M."/>
            <person name="Galperin M.Y."/>
            <person name="Jogler C."/>
        </authorList>
    </citation>
    <scope>NUCLEOTIDE SEQUENCE [LARGE SCALE GENOMIC DNA]</scope>
    <source>
        <strain evidence="2 3">Pla175</strain>
    </source>
</reference>
<evidence type="ECO:0000256" key="1">
    <source>
        <dbReference type="SAM" id="SignalP"/>
    </source>
</evidence>
<sequence precursor="true">MRRNWVRAFLASSACLLCTGAFAVTLDFEGMNDLDPIQNFYNGGLSGGGAGAGPAYGITFSADAITVKDSDQGGSALGNFANEPSPDHVMSFLQNGGVTLNRTGGFTSALSFYYSAFAVPGSVSIFAGPNGTGATLATQPLAITPVGAGDPTGDFSTFALVNVPFVGIAQSAVFSGTNNEIAFDNVGLTLVPEPSGIVASLLVVAGLAASRRRLIG</sequence>
<dbReference type="EMBL" id="CP036291">
    <property type="protein sequence ID" value="QDU88367.1"/>
    <property type="molecule type" value="Genomic_DNA"/>
</dbReference>
<evidence type="ECO:0000313" key="2">
    <source>
        <dbReference type="EMBL" id="QDU88367.1"/>
    </source>
</evidence>
<accession>A0A518DA52</accession>
<organism evidence="2 3">
    <name type="scientific">Pirellulimonas nuda</name>
    <dbReference type="NCBI Taxonomy" id="2528009"/>
    <lineage>
        <taxon>Bacteria</taxon>
        <taxon>Pseudomonadati</taxon>
        <taxon>Planctomycetota</taxon>
        <taxon>Planctomycetia</taxon>
        <taxon>Pirellulales</taxon>
        <taxon>Lacipirellulaceae</taxon>
        <taxon>Pirellulimonas</taxon>
    </lineage>
</organism>
<dbReference type="AlphaFoldDB" id="A0A518DA52"/>
<evidence type="ECO:0008006" key="4">
    <source>
        <dbReference type="Google" id="ProtNLM"/>
    </source>
</evidence>
<keyword evidence="1" id="KW-0732">Signal</keyword>